<organism evidence="2 3">
    <name type="scientific">Neocallimastix californiae</name>
    <dbReference type="NCBI Taxonomy" id="1754190"/>
    <lineage>
        <taxon>Eukaryota</taxon>
        <taxon>Fungi</taxon>
        <taxon>Fungi incertae sedis</taxon>
        <taxon>Chytridiomycota</taxon>
        <taxon>Chytridiomycota incertae sedis</taxon>
        <taxon>Neocallimastigomycetes</taxon>
        <taxon>Neocallimastigales</taxon>
        <taxon>Neocallimastigaceae</taxon>
        <taxon>Neocallimastix</taxon>
    </lineage>
</organism>
<dbReference type="AlphaFoldDB" id="A0A1Y1ZMI6"/>
<dbReference type="Proteomes" id="UP000193920">
    <property type="component" value="Unassembled WGS sequence"/>
</dbReference>
<evidence type="ECO:0000256" key="1">
    <source>
        <dbReference type="SAM" id="MobiDB-lite"/>
    </source>
</evidence>
<reference evidence="2 3" key="1">
    <citation type="submission" date="2016-08" db="EMBL/GenBank/DDBJ databases">
        <title>A Parts List for Fungal Cellulosomes Revealed by Comparative Genomics.</title>
        <authorList>
            <consortium name="DOE Joint Genome Institute"/>
            <person name="Haitjema C.H."/>
            <person name="Gilmore S.P."/>
            <person name="Henske J.K."/>
            <person name="Solomon K.V."/>
            <person name="De Groot R."/>
            <person name="Kuo A."/>
            <person name="Mondo S.J."/>
            <person name="Salamov A.A."/>
            <person name="Labutti K."/>
            <person name="Zhao Z."/>
            <person name="Chiniquy J."/>
            <person name="Barry K."/>
            <person name="Brewer H.M."/>
            <person name="Purvine S.O."/>
            <person name="Wright A.T."/>
            <person name="Boxma B."/>
            <person name="Van Alen T."/>
            <person name="Hackstein J.H."/>
            <person name="Baker S.E."/>
            <person name="Grigoriev I.V."/>
            <person name="O'Malley M.A."/>
        </authorList>
    </citation>
    <scope>NUCLEOTIDE SEQUENCE [LARGE SCALE GENOMIC DNA]</scope>
    <source>
        <strain evidence="2 3">G1</strain>
    </source>
</reference>
<keyword evidence="3" id="KW-1185">Reference proteome</keyword>
<evidence type="ECO:0000313" key="2">
    <source>
        <dbReference type="EMBL" id="ORY11462.1"/>
    </source>
</evidence>
<evidence type="ECO:0000313" key="3">
    <source>
        <dbReference type="Proteomes" id="UP000193920"/>
    </source>
</evidence>
<proteinExistence type="predicted"/>
<name>A0A1Y1ZMI6_9FUNG</name>
<gene>
    <name evidence="2" type="ORF">LY90DRAFT_518490</name>
</gene>
<sequence length="636" mass="73906">MKGKQLDFYKSSINCINPYGIDYVKASLGYPVQEEKKNTSDTSKSTNKYVWNVEKGIVNTNPEIQKQLEYYCQDLDQFNCKLNYFLEQINCNNPINGPVFIYCNLVDGTGINYIAALLSCLGYYYVHSFSHLNEIKKKYSDSVIQFIRNSSIESIIKKNRLEEFQDLKDLTYSNDYKTYIKTSITSIIFDKLNELFQQGHSAISTSELTKQCKKFPHNIVLMSIQYFCRRKIQFIIQNTPYLLKMINYTLYLEPIYHSFIPQSVLGSTTPLTSTIPITISSSSTNNNTNTNTNVNTDSGTNDANITFSDINSLTHQMKNIALVNSPTLFNLIESKDSKKESSSYQKYELPAILFNNLIYNAYRTKNYLKVYDFLEGYTKLEHCYLLEYALIHHLKFIKKFYEAYWLQENSTFYISLFISFSNHSFNTHGKLIQNTSHQTWIESPINPYYFNYYHDIFSSSSSSSSSTTTTSSTIRINDLDLYFQISLSIKSQNSDNNNSNNSNKSIPVTELHNNIKSSSTNKTDLLEEEDEHFIASLIYSLCFDEIENDINSDYLITKENNLNNIISKIKYYCQQETNAIQKVIHHVTQEDIEDYCQNRPKQAHILYNILEMIHGRMISPDQFYQFIKKNLLTLII</sequence>
<dbReference type="EMBL" id="MCOG01000381">
    <property type="protein sequence ID" value="ORY11462.1"/>
    <property type="molecule type" value="Genomic_DNA"/>
</dbReference>
<dbReference type="OrthoDB" id="551123at2759"/>
<feature type="region of interest" description="Disordered" evidence="1">
    <location>
        <begin position="492"/>
        <end position="513"/>
    </location>
</feature>
<feature type="compositionally biased region" description="Low complexity" evidence="1">
    <location>
        <begin position="492"/>
        <end position="506"/>
    </location>
</feature>
<accession>A0A1Y1ZMI6</accession>
<comment type="caution">
    <text evidence="2">The sequence shown here is derived from an EMBL/GenBank/DDBJ whole genome shotgun (WGS) entry which is preliminary data.</text>
</comment>
<protein>
    <submittedName>
        <fullName evidence="2">Uncharacterized protein</fullName>
    </submittedName>
</protein>